<keyword evidence="1" id="KW-0472">Membrane</keyword>
<protein>
    <recommendedName>
        <fullName evidence="4">SdpI family protein</fullName>
    </recommendedName>
</protein>
<evidence type="ECO:0000313" key="2">
    <source>
        <dbReference type="EMBL" id="GAA5226707.1"/>
    </source>
</evidence>
<organism evidence="2 3">
    <name type="scientific">Paeniglutamicibacter antarcticus</name>
    <dbReference type="NCBI Taxonomy" id="494023"/>
    <lineage>
        <taxon>Bacteria</taxon>
        <taxon>Bacillati</taxon>
        <taxon>Actinomycetota</taxon>
        <taxon>Actinomycetes</taxon>
        <taxon>Micrococcales</taxon>
        <taxon>Micrococcaceae</taxon>
        <taxon>Paeniglutamicibacter</taxon>
    </lineage>
</organism>
<keyword evidence="1" id="KW-1133">Transmembrane helix</keyword>
<proteinExistence type="predicted"/>
<name>A0ABP9TLV5_9MICC</name>
<dbReference type="RefSeq" id="WP_210099747.1">
    <property type="nucleotide sequence ID" value="NZ_BAABLK010000022.1"/>
</dbReference>
<evidence type="ECO:0000256" key="1">
    <source>
        <dbReference type="SAM" id="Phobius"/>
    </source>
</evidence>
<accession>A0ABP9TLV5</accession>
<sequence>MDSERLSELIMLGFMILLMAAMAAMMKAAASGQVKRNASIGLRTAALRHCESCWLLGHHAALNKSIMGFGIAAVVLAVGGVATVLLEPSGFFFPATVMLGTLLMLAGVFLGLRDANRAVAKVHAGERIVSS</sequence>
<evidence type="ECO:0000313" key="3">
    <source>
        <dbReference type="Proteomes" id="UP001501257"/>
    </source>
</evidence>
<evidence type="ECO:0008006" key="4">
    <source>
        <dbReference type="Google" id="ProtNLM"/>
    </source>
</evidence>
<comment type="caution">
    <text evidence="2">The sequence shown here is derived from an EMBL/GenBank/DDBJ whole genome shotgun (WGS) entry which is preliminary data.</text>
</comment>
<keyword evidence="1" id="KW-0812">Transmembrane</keyword>
<feature type="transmembrane region" description="Helical" evidence="1">
    <location>
        <begin position="6"/>
        <end position="26"/>
    </location>
</feature>
<dbReference type="EMBL" id="BAABLK010000022">
    <property type="protein sequence ID" value="GAA5226707.1"/>
    <property type="molecule type" value="Genomic_DNA"/>
</dbReference>
<reference evidence="3" key="1">
    <citation type="journal article" date="2019" name="Int. J. Syst. Evol. Microbiol.">
        <title>The Global Catalogue of Microorganisms (GCM) 10K type strain sequencing project: providing services to taxonomists for standard genome sequencing and annotation.</title>
        <authorList>
            <consortium name="The Broad Institute Genomics Platform"/>
            <consortium name="The Broad Institute Genome Sequencing Center for Infectious Disease"/>
            <person name="Wu L."/>
            <person name="Ma J."/>
        </authorList>
    </citation>
    <scope>NUCLEOTIDE SEQUENCE [LARGE SCALE GENOMIC DNA]</scope>
    <source>
        <strain evidence="3">JCM 18952</strain>
    </source>
</reference>
<feature type="transmembrane region" description="Helical" evidence="1">
    <location>
        <begin position="91"/>
        <end position="112"/>
    </location>
</feature>
<feature type="transmembrane region" description="Helical" evidence="1">
    <location>
        <begin position="66"/>
        <end position="85"/>
    </location>
</feature>
<dbReference type="Proteomes" id="UP001501257">
    <property type="component" value="Unassembled WGS sequence"/>
</dbReference>
<keyword evidence="3" id="KW-1185">Reference proteome</keyword>
<gene>
    <name evidence="2" type="ORF">GCM10025778_12400</name>
</gene>